<dbReference type="Pfam" id="PF04069">
    <property type="entry name" value="OpuAC"/>
    <property type="match status" value="2"/>
</dbReference>
<proteinExistence type="predicted"/>
<dbReference type="PROSITE" id="PS51257">
    <property type="entry name" value="PROKAR_LIPOPROTEIN"/>
    <property type="match status" value="1"/>
</dbReference>
<keyword evidence="2" id="KW-0813">Transport</keyword>
<reference evidence="6 7" key="1">
    <citation type="submission" date="2023-06" db="EMBL/GenBank/DDBJ databases">
        <title>Aquibacillus rhizosphaerae LR5S19.</title>
        <authorList>
            <person name="Sun J.-Q."/>
        </authorList>
    </citation>
    <scope>NUCLEOTIDE SEQUENCE [LARGE SCALE GENOMIC DNA]</scope>
    <source>
        <strain evidence="6 7">LR5S19</strain>
    </source>
</reference>
<keyword evidence="4" id="KW-0472">Membrane</keyword>
<comment type="caution">
    <text evidence="6">The sequence shown here is derived from an EMBL/GenBank/DDBJ whole genome shotgun (WGS) entry which is preliminary data.</text>
</comment>
<keyword evidence="7" id="KW-1185">Reference proteome</keyword>
<accession>A0ABT7L928</accession>
<sequence>MVKLKSIGITLGLSFAVLLTGCGNEEDAQDNGNADEDTANLGEELNYTITGIEPGAGTTELARNTLEEYENLEGWELQEGSTAGMLTTLGEAIDNEEPIIVTGWTPHWMFASYDLKYLEDPKETFGGAENINTIARLGLEEDMPSAYKILDRFQWEPEDMEEVMLNAQDVSFEEAAQNWLEDNQDKVDEWTEGVEKVDGKQIELVSTPWDTERSSGTVMKILLEQQGFDVTLTPVDPAIMFQAVANAEADASLAPWLPITHGSFYEKHKDNIIDLGENLTGAKIGMVVPEYMDIDSIEDLQPKE</sequence>
<feature type="domain" description="ABC-type glycine betaine transport system substrate-binding" evidence="5">
    <location>
        <begin position="37"/>
        <end position="181"/>
    </location>
</feature>
<comment type="subcellular location">
    <subcellularLocation>
        <location evidence="1">Cell membrane</location>
    </subcellularLocation>
</comment>
<evidence type="ECO:0000256" key="2">
    <source>
        <dbReference type="ARBA" id="ARBA00022448"/>
    </source>
</evidence>
<gene>
    <name evidence="6" type="ORF">QQS35_18140</name>
</gene>
<dbReference type="Proteomes" id="UP001235343">
    <property type="component" value="Unassembled WGS sequence"/>
</dbReference>
<dbReference type="Gene3D" id="3.10.105.10">
    <property type="entry name" value="Dipeptide-binding Protein, Domain 3"/>
    <property type="match status" value="1"/>
</dbReference>
<evidence type="ECO:0000256" key="4">
    <source>
        <dbReference type="ARBA" id="ARBA00023136"/>
    </source>
</evidence>
<dbReference type="InterPro" id="IPR007210">
    <property type="entry name" value="ABC_Gly_betaine_transp_sub-bd"/>
</dbReference>
<evidence type="ECO:0000259" key="5">
    <source>
        <dbReference type="Pfam" id="PF04069"/>
    </source>
</evidence>
<dbReference type="PANTHER" id="PTHR47737">
    <property type="entry name" value="GLYCINE BETAINE/PROLINE BETAINE TRANSPORT SYSTEM PERMEASE PROTEIN PROW"/>
    <property type="match status" value="1"/>
</dbReference>
<organism evidence="6 7">
    <name type="scientific">Aquibacillus rhizosphaerae</name>
    <dbReference type="NCBI Taxonomy" id="3051431"/>
    <lineage>
        <taxon>Bacteria</taxon>
        <taxon>Bacillati</taxon>
        <taxon>Bacillota</taxon>
        <taxon>Bacilli</taxon>
        <taxon>Bacillales</taxon>
        <taxon>Bacillaceae</taxon>
        <taxon>Aquibacillus</taxon>
    </lineage>
</organism>
<dbReference type="EMBL" id="JASTZU010000058">
    <property type="protein sequence ID" value="MDL4842363.1"/>
    <property type="molecule type" value="Genomic_DNA"/>
</dbReference>
<dbReference type="SUPFAM" id="SSF53850">
    <property type="entry name" value="Periplasmic binding protein-like II"/>
    <property type="match status" value="2"/>
</dbReference>
<dbReference type="Gene3D" id="3.40.190.100">
    <property type="entry name" value="Glycine betaine-binding periplasmic protein, domain 2"/>
    <property type="match status" value="1"/>
</dbReference>
<dbReference type="PANTHER" id="PTHR47737:SF1">
    <property type="entry name" value="GLYCINE BETAINE_PROLINE BETAINE TRANSPORT SYSTEM PERMEASE PROTEIN PROW"/>
    <property type="match status" value="1"/>
</dbReference>
<evidence type="ECO:0000313" key="6">
    <source>
        <dbReference type="EMBL" id="MDL4842363.1"/>
    </source>
</evidence>
<protein>
    <submittedName>
        <fullName evidence="6">Glycine betaine ABC transporter substrate-binding protein</fullName>
    </submittedName>
</protein>
<evidence type="ECO:0000313" key="7">
    <source>
        <dbReference type="Proteomes" id="UP001235343"/>
    </source>
</evidence>
<name>A0ABT7L928_9BACI</name>
<feature type="domain" description="ABC-type glycine betaine transport system substrate-binding" evidence="5">
    <location>
        <begin position="200"/>
        <end position="302"/>
    </location>
</feature>
<keyword evidence="3" id="KW-1003">Cell membrane</keyword>
<evidence type="ECO:0000256" key="1">
    <source>
        <dbReference type="ARBA" id="ARBA00004236"/>
    </source>
</evidence>
<evidence type="ECO:0000256" key="3">
    <source>
        <dbReference type="ARBA" id="ARBA00022475"/>
    </source>
</evidence>